<dbReference type="AlphaFoldDB" id="A0A3T0KTB7"/>
<name>A0A3T0KTB7_9BACI</name>
<sequence>MEYTSINLLIKKETMDKIEKLTQHRNLKNDLFNKGKRFNTVEDFIIGTLYHYLDQIENQDLSAGLDDLGKPYRLKNNFKEIANSKSLSQQKVSEMTNIEPSNISLIFRNKNQPSLDYFLRIWIALGCPPISSCLYREIAEK</sequence>
<dbReference type="KEGG" id="pasa:BAOM_3093"/>
<evidence type="ECO:0000259" key="1">
    <source>
        <dbReference type="PROSITE" id="PS50943"/>
    </source>
</evidence>
<dbReference type="OrthoDB" id="2702981at2"/>
<dbReference type="GO" id="GO:0003677">
    <property type="term" value="F:DNA binding"/>
    <property type="evidence" value="ECO:0007669"/>
    <property type="project" value="InterPro"/>
</dbReference>
<dbReference type="SUPFAM" id="SSF47413">
    <property type="entry name" value="lambda repressor-like DNA-binding domains"/>
    <property type="match status" value="1"/>
</dbReference>
<evidence type="ECO:0000313" key="3">
    <source>
        <dbReference type="Proteomes" id="UP000283095"/>
    </source>
</evidence>
<reference evidence="2 3" key="1">
    <citation type="submission" date="2018-01" db="EMBL/GenBank/DDBJ databases">
        <title>Bacillus asahii Genome sequencing and assembly.</title>
        <authorList>
            <person name="Jiang H."/>
            <person name="Feng Y."/>
            <person name="Zhao F."/>
            <person name="Lin X."/>
        </authorList>
    </citation>
    <scope>NUCLEOTIDE SEQUENCE [LARGE SCALE GENOMIC DNA]</scope>
    <source>
        <strain evidence="2 3">OM18</strain>
    </source>
</reference>
<dbReference type="InterPro" id="IPR001387">
    <property type="entry name" value="Cro/C1-type_HTH"/>
</dbReference>
<dbReference type="Proteomes" id="UP000283095">
    <property type="component" value="Chromosome"/>
</dbReference>
<accession>A0A3T0KTB7</accession>
<evidence type="ECO:0000313" key="2">
    <source>
        <dbReference type="EMBL" id="AZV43702.1"/>
    </source>
</evidence>
<dbReference type="CDD" id="cd00093">
    <property type="entry name" value="HTH_XRE"/>
    <property type="match status" value="1"/>
</dbReference>
<dbReference type="RefSeq" id="WP_127760823.1">
    <property type="nucleotide sequence ID" value="NZ_CP026095.1"/>
</dbReference>
<dbReference type="InterPro" id="IPR010982">
    <property type="entry name" value="Lambda_DNA-bd_dom_sf"/>
</dbReference>
<dbReference type="EMBL" id="CP026095">
    <property type="protein sequence ID" value="AZV43702.1"/>
    <property type="molecule type" value="Genomic_DNA"/>
</dbReference>
<dbReference type="SMART" id="SM00530">
    <property type="entry name" value="HTH_XRE"/>
    <property type="match status" value="1"/>
</dbReference>
<feature type="domain" description="HTH cro/C1-type" evidence="1">
    <location>
        <begin position="78"/>
        <end position="133"/>
    </location>
</feature>
<dbReference type="Pfam" id="PF01381">
    <property type="entry name" value="HTH_3"/>
    <property type="match status" value="1"/>
</dbReference>
<proteinExistence type="predicted"/>
<dbReference type="Gene3D" id="1.10.260.40">
    <property type="entry name" value="lambda repressor-like DNA-binding domains"/>
    <property type="match status" value="1"/>
</dbReference>
<organism evidence="2 3">
    <name type="scientific">Peribacillus asahii</name>
    <dbReference type="NCBI Taxonomy" id="228899"/>
    <lineage>
        <taxon>Bacteria</taxon>
        <taxon>Bacillati</taxon>
        <taxon>Bacillota</taxon>
        <taxon>Bacilli</taxon>
        <taxon>Bacillales</taxon>
        <taxon>Bacillaceae</taxon>
        <taxon>Peribacillus</taxon>
    </lineage>
</organism>
<protein>
    <recommendedName>
        <fullName evidence="1">HTH cro/C1-type domain-containing protein</fullName>
    </recommendedName>
</protein>
<dbReference type="PROSITE" id="PS50943">
    <property type="entry name" value="HTH_CROC1"/>
    <property type="match status" value="1"/>
</dbReference>
<gene>
    <name evidence="2" type="ORF">BAOM_3093</name>
</gene>